<proteinExistence type="predicted"/>
<dbReference type="GO" id="GO:0000978">
    <property type="term" value="F:RNA polymerase II cis-regulatory region sequence-specific DNA binding"/>
    <property type="evidence" value="ECO:0007669"/>
    <property type="project" value="TreeGrafter"/>
</dbReference>
<dbReference type="GO" id="GO:0050793">
    <property type="term" value="P:regulation of developmental process"/>
    <property type="evidence" value="ECO:0007669"/>
    <property type="project" value="UniProtKB-ARBA"/>
</dbReference>
<evidence type="ECO:0000256" key="2">
    <source>
        <dbReference type="ARBA" id="ARBA00023163"/>
    </source>
</evidence>
<dbReference type="GO" id="GO:0051239">
    <property type="term" value="P:regulation of multicellular organismal process"/>
    <property type="evidence" value="ECO:0007669"/>
    <property type="project" value="UniProtKB-ARBA"/>
</dbReference>
<dbReference type="InterPro" id="IPR013790">
    <property type="entry name" value="Dwarfin"/>
</dbReference>
<evidence type="ECO:0000313" key="4">
    <source>
        <dbReference type="EMBL" id="KAL0280926.1"/>
    </source>
</evidence>
<sequence>MESLIVPPANVSIVTNDTNSLDNESDSSTEITEKEVVLDSVVPKPIVLSEPVFWCAISYYEFGDRVGETFHASQPSVTIDGFTDPSNSERFCVGVLSNVKRNSVIEKTRNAIGKGVRLHYINGEVFAECLSESPVFIQSPNCNRRHGWHLATVCRVPTGCNLKIFNNQDFAALLAESASHGWGAQYRRQTITSTPCWVEIHLNGPLQWLDQVLSQMGSPKIPCSSVS</sequence>
<dbReference type="Pfam" id="PF03166">
    <property type="entry name" value="MH2"/>
    <property type="match status" value="1"/>
</dbReference>
<name>A0AAW2IG92_9NEOP</name>
<dbReference type="InterPro" id="IPR008984">
    <property type="entry name" value="SMAD_FHA_dom_sf"/>
</dbReference>
<dbReference type="EMBL" id="JARGDH010000001">
    <property type="protein sequence ID" value="KAL0280926.1"/>
    <property type="molecule type" value="Genomic_DNA"/>
</dbReference>
<protein>
    <recommendedName>
        <fullName evidence="3">MH2 domain-containing protein</fullName>
    </recommendedName>
</protein>
<dbReference type="SMART" id="SM00524">
    <property type="entry name" value="DWB"/>
    <property type="match status" value="1"/>
</dbReference>
<evidence type="ECO:0000256" key="1">
    <source>
        <dbReference type="ARBA" id="ARBA00023015"/>
    </source>
</evidence>
<dbReference type="GO" id="GO:0060395">
    <property type="term" value="P:SMAD protein signal transduction"/>
    <property type="evidence" value="ECO:0007669"/>
    <property type="project" value="TreeGrafter"/>
</dbReference>
<dbReference type="GO" id="GO:0000981">
    <property type="term" value="F:DNA-binding transcription factor activity, RNA polymerase II-specific"/>
    <property type="evidence" value="ECO:0007669"/>
    <property type="project" value="TreeGrafter"/>
</dbReference>
<dbReference type="GO" id="GO:0030154">
    <property type="term" value="P:cell differentiation"/>
    <property type="evidence" value="ECO:0007669"/>
    <property type="project" value="TreeGrafter"/>
</dbReference>
<feature type="domain" description="MH2" evidence="3">
    <location>
        <begin position="54"/>
        <end position="227"/>
    </location>
</feature>
<dbReference type="PROSITE" id="PS51076">
    <property type="entry name" value="MH2"/>
    <property type="match status" value="1"/>
</dbReference>
<organism evidence="4">
    <name type="scientific">Menopon gallinae</name>
    <name type="common">poultry shaft louse</name>
    <dbReference type="NCBI Taxonomy" id="328185"/>
    <lineage>
        <taxon>Eukaryota</taxon>
        <taxon>Metazoa</taxon>
        <taxon>Ecdysozoa</taxon>
        <taxon>Arthropoda</taxon>
        <taxon>Hexapoda</taxon>
        <taxon>Insecta</taxon>
        <taxon>Pterygota</taxon>
        <taxon>Neoptera</taxon>
        <taxon>Paraneoptera</taxon>
        <taxon>Psocodea</taxon>
        <taxon>Troctomorpha</taxon>
        <taxon>Phthiraptera</taxon>
        <taxon>Amblycera</taxon>
        <taxon>Menoponidae</taxon>
        <taxon>Menopon</taxon>
    </lineage>
</organism>
<dbReference type="GO" id="GO:0070411">
    <property type="term" value="F:I-SMAD binding"/>
    <property type="evidence" value="ECO:0007669"/>
    <property type="project" value="TreeGrafter"/>
</dbReference>
<dbReference type="InterPro" id="IPR001132">
    <property type="entry name" value="SMAD_dom_Dwarfin-type"/>
</dbReference>
<comment type="caution">
    <text evidence="4">The sequence shown here is derived from an EMBL/GenBank/DDBJ whole genome shotgun (WGS) entry which is preliminary data.</text>
</comment>
<dbReference type="GO" id="GO:0071144">
    <property type="term" value="C:heteromeric SMAD protein complex"/>
    <property type="evidence" value="ECO:0007669"/>
    <property type="project" value="TreeGrafter"/>
</dbReference>
<dbReference type="SUPFAM" id="SSF49879">
    <property type="entry name" value="SMAD/FHA domain"/>
    <property type="match status" value="1"/>
</dbReference>
<gene>
    <name evidence="4" type="ORF">PYX00_002076</name>
</gene>
<dbReference type="Gene3D" id="2.60.200.10">
    <property type="match status" value="1"/>
</dbReference>
<dbReference type="GO" id="GO:0009653">
    <property type="term" value="P:anatomical structure morphogenesis"/>
    <property type="evidence" value="ECO:0007669"/>
    <property type="project" value="TreeGrafter"/>
</dbReference>
<keyword evidence="2" id="KW-0804">Transcription</keyword>
<evidence type="ECO:0000259" key="3">
    <source>
        <dbReference type="PROSITE" id="PS51076"/>
    </source>
</evidence>
<dbReference type="AlphaFoldDB" id="A0AAW2IG92"/>
<dbReference type="PANTHER" id="PTHR13703">
    <property type="entry name" value="SMAD"/>
    <property type="match status" value="1"/>
</dbReference>
<dbReference type="InterPro" id="IPR017855">
    <property type="entry name" value="SMAD-like_dom_sf"/>
</dbReference>
<dbReference type="GO" id="GO:0009791">
    <property type="term" value="P:post-embryonic development"/>
    <property type="evidence" value="ECO:0007669"/>
    <property type="project" value="UniProtKB-ARBA"/>
</dbReference>
<reference evidence="4" key="1">
    <citation type="journal article" date="2024" name="Gigascience">
        <title>Chromosome-level genome of the poultry shaft louse Menopon gallinae provides insight into the host-switching and adaptive evolution of parasitic lice.</title>
        <authorList>
            <person name="Xu Y."/>
            <person name="Ma L."/>
            <person name="Liu S."/>
            <person name="Liang Y."/>
            <person name="Liu Q."/>
            <person name="He Z."/>
            <person name="Tian L."/>
            <person name="Duan Y."/>
            <person name="Cai W."/>
            <person name="Li H."/>
            <person name="Song F."/>
        </authorList>
    </citation>
    <scope>NUCLEOTIDE SEQUENCE</scope>
    <source>
        <strain evidence="4">Cailab_2023a</strain>
    </source>
</reference>
<dbReference type="GO" id="GO:0030509">
    <property type="term" value="P:BMP signaling pathway"/>
    <property type="evidence" value="ECO:0007669"/>
    <property type="project" value="TreeGrafter"/>
</dbReference>
<accession>A0AAW2IG92</accession>
<keyword evidence="1" id="KW-0805">Transcription regulation</keyword>